<dbReference type="PANTHER" id="PTHR11092">
    <property type="entry name" value="SUGAR NUCLEOTIDE EPIMERASE RELATED"/>
    <property type="match status" value="1"/>
</dbReference>
<name>A0A937X7R0_UNCEI</name>
<feature type="domain" description="DUF1731" evidence="1">
    <location>
        <begin position="105"/>
        <end position="151"/>
    </location>
</feature>
<organism evidence="2 3">
    <name type="scientific">Eiseniibacteriota bacterium</name>
    <dbReference type="NCBI Taxonomy" id="2212470"/>
    <lineage>
        <taxon>Bacteria</taxon>
        <taxon>Candidatus Eiseniibacteriota</taxon>
    </lineage>
</organism>
<reference evidence="2" key="1">
    <citation type="submission" date="2019-03" db="EMBL/GenBank/DDBJ databases">
        <title>Lake Tanganyika Metagenome-Assembled Genomes (MAGs).</title>
        <authorList>
            <person name="Tran P."/>
        </authorList>
    </citation>
    <scope>NUCLEOTIDE SEQUENCE</scope>
    <source>
        <strain evidence="2">M_DeepCast_400m_m2_100</strain>
    </source>
</reference>
<dbReference type="Proteomes" id="UP000748308">
    <property type="component" value="Unassembled WGS sequence"/>
</dbReference>
<dbReference type="Pfam" id="PF08338">
    <property type="entry name" value="DUF1731"/>
    <property type="match status" value="1"/>
</dbReference>
<feature type="non-terminal residue" evidence="2">
    <location>
        <position position="1"/>
    </location>
</feature>
<evidence type="ECO:0000259" key="1">
    <source>
        <dbReference type="Pfam" id="PF08338"/>
    </source>
</evidence>
<sequence length="159" mass="16845">EAEARRAEALGWRVVRLRTGIVLDPRGGALAAMLPLYRAGLGGPLGAGRQWWPWIDARDLAALIAHLLERGATGAVNAVAPEPIRQRDFARALGRALRRPAFLPAPAPAMKALLGGFAGELLASRRVVPGAARRAGFAWRHGALAAALADLIASRKDMP</sequence>
<gene>
    <name evidence="2" type="ORF">FJY75_06255</name>
</gene>
<dbReference type="SUPFAM" id="SSF51735">
    <property type="entry name" value="NAD(P)-binding Rossmann-fold domains"/>
    <property type="match status" value="1"/>
</dbReference>
<evidence type="ECO:0000313" key="3">
    <source>
        <dbReference type="Proteomes" id="UP000748308"/>
    </source>
</evidence>
<accession>A0A937X7R0</accession>
<comment type="caution">
    <text evidence="2">The sequence shown here is derived from an EMBL/GenBank/DDBJ whole genome shotgun (WGS) entry which is preliminary data.</text>
</comment>
<dbReference type="Gene3D" id="3.40.50.720">
    <property type="entry name" value="NAD(P)-binding Rossmann-like Domain"/>
    <property type="match status" value="1"/>
</dbReference>
<dbReference type="InterPro" id="IPR013549">
    <property type="entry name" value="DUF1731"/>
</dbReference>
<proteinExistence type="predicted"/>
<dbReference type="EMBL" id="VGIY01000125">
    <property type="protein sequence ID" value="MBM3317438.1"/>
    <property type="molecule type" value="Genomic_DNA"/>
</dbReference>
<protein>
    <submittedName>
        <fullName evidence="2">DUF1731 domain-containing protein</fullName>
    </submittedName>
</protein>
<evidence type="ECO:0000313" key="2">
    <source>
        <dbReference type="EMBL" id="MBM3317438.1"/>
    </source>
</evidence>
<dbReference type="InterPro" id="IPR036291">
    <property type="entry name" value="NAD(P)-bd_dom_sf"/>
</dbReference>
<dbReference type="PANTHER" id="PTHR11092:SF0">
    <property type="entry name" value="EPIMERASE FAMILY PROTEIN SDR39U1"/>
    <property type="match status" value="1"/>
</dbReference>
<dbReference type="AlphaFoldDB" id="A0A937X7R0"/>